<feature type="domain" description="EamA" evidence="7">
    <location>
        <begin position="22"/>
        <end position="147"/>
    </location>
</feature>
<feature type="transmembrane region" description="Helical" evidence="6">
    <location>
        <begin position="278"/>
        <end position="297"/>
    </location>
</feature>
<reference evidence="8" key="1">
    <citation type="journal article" date="2014" name="Int. J. Syst. Evol. Microbiol.">
        <title>Complete genome sequence of Corynebacterium casei LMG S-19264T (=DSM 44701T), isolated from a smear-ripened cheese.</title>
        <authorList>
            <consortium name="US DOE Joint Genome Institute (JGI-PGF)"/>
            <person name="Walter F."/>
            <person name="Albersmeier A."/>
            <person name="Kalinowski J."/>
            <person name="Ruckert C."/>
        </authorList>
    </citation>
    <scope>NUCLEOTIDE SEQUENCE</scope>
    <source>
        <strain evidence="8">CCM 7897</strain>
    </source>
</reference>
<keyword evidence="9" id="KW-1185">Reference proteome</keyword>
<dbReference type="AlphaFoldDB" id="A0A917C0I1"/>
<protein>
    <submittedName>
        <fullName evidence="8">Membrane protein</fullName>
    </submittedName>
</protein>
<gene>
    <name evidence="8" type="ORF">GCM10007301_25400</name>
</gene>
<feature type="transmembrane region" description="Helical" evidence="6">
    <location>
        <begin position="21"/>
        <end position="39"/>
    </location>
</feature>
<reference evidence="8" key="2">
    <citation type="submission" date="2020-09" db="EMBL/GenBank/DDBJ databases">
        <authorList>
            <person name="Sun Q."/>
            <person name="Sedlacek I."/>
        </authorList>
    </citation>
    <scope>NUCLEOTIDE SEQUENCE</scope>
    <source>
        <strain evidence="8">CCM 7897</strain>
    </source>
</reference>
<proteinExistence type="predicted"/>
<feature type="transmembrane region" description="Helical" evidence="6">
    <location>
        <begin position="45"/>
        <end position="64"/>
    </location>
</feature>
<feature type="transmembrane region" description="Helical" evidence="6">
    <location>
        <begin position="76"/>
        <end position="95"/>
    </location>
</feature>
<keyword evidence="3 6" id="KW-0812">Transmembrane</keyword>
<accession>A0A917C0I1</accession>
<dbReference type="SUPFAM" id="SSF103481">
    <property type="entry name" value="Multidrug resistance efflux transporter EmrE"/>
    <property type="match status" value="2"/>
</dbReference>
<dbReference type="Proteomes" id="UP000606044">
    <property type="component" value="Unassembled WGS sequence"/>
</dbReference>
<feature type="transmembrane region" description="Helical" evidence="6">
    <location>
        <begin position="252"/>
        <end position="272"/>
    </location>
</feature>
<evidence type="ECO:0000259" key="7">
    <source>
        <dbReference type="Pfam" id="PF00892"/>
    </source>
</evidence>
<keyword evidence="5 6" id="KW-0472">Membrane</keyword>
<evidence type="ECO:0000256" key="6">
    <source>
        <dbReference type="SAM" id="Phobius"/>
    </source>
</evidence>
<organism evidence="8 9">
    <name type="scientific">Azorhizobium oxalatiphilum</name>
    <dbReference type="NCBI Taxonomy" id="980631"/>
    <lineage>
        <taxon>Bacteria</taxon>
        <taxon>Pseudomonadati</taxon>
        <taxon>Pseudomonadota</taxon>
        <taxon>Alphaproteobacteria</taxon>
        <taxon>Hyphomicrobiales</taxon>
        <taxon>Xanthobacteraceae</taxon>
        <taxon>Azorhizobium</taxon>
    </lineage>
</organism>
<name>A0A917C0I1_9HYPH</name>
<dbReference type="InterPro" id="IPR000620">
    <property type="entry name" value="EamA_dom"/>
</dbReference>
<evidence type="ECO:0000256" key="1">
    <source>
        <dbReference type="ARBA" id="ARBA00004651"/>
    </source>
</evidence>
<dbReference type="GO" id="GO:0005886">
    <property type="term" value="C:plasma membrane"/>
    <property type="evidence" value="ECO:0007669"/>
    <property type="project" value="UniProtKB-SubCell"/>
</dbReference>
<feature type="transmembrane region" description="Helical" evidence="6">
    <location>
        <begin position="222"/>
        <end position="240"/>
    </location>
</feature>
<dbReference type="RefSeq" id="WP_188579056.1">
    <property type="nucleotide sequence ID" value="NZ_BMCT01000003.1"/>
</dbReference>
<evidence type="ECO:0000313" key="8">
    <source>
        <dbReference type="EMBL" id="GGF64521.1"/>
    </source>
</evidence>
<feature type="domain" description="EamA" evidence="7">
    <location>
        <begin position="162"/>
        <end position="294"/>
    </location>
</feature>
<evidence type="ECO:0000256" key="5">
    <source>
        <dbReference type="ARBA" id="ARBA00023136"/>
    </source>
</evidence>
<dbReference type="EMBL" id="BMCT01000003">
    <property type="protein sequence ID" value="GGF64521.1"/>
    <property type="molecule type" value="Genomic_DNA"/>
</dbReference>
<evidence type="ECO:0000256" key="2">
    <source>
        <dbReference type="ARBA" id="ARBA00022475"/>
    </source>
</evidence>
<evidence type="ECO:0000313" key="9">
    <source>
        <dbReference type="Proteomes" id="UP000606044"/>
    </source>
</evidence>
<feature type="transmembrane region" description="Helical" evidence="6">
    <location>
        <begin position="191"/>
        <end position="210"/>
    </location>
</feature>
<comment type="caution">
    <text evidence="8">The sequence shown here is derived from an EMBL/GenBank/DDBJ whole genome shotgun (WGS) entry which is preliminary data.</text>
</comment>
<keyword evidence="4 6" id="KW-1133">Transmembrane helix</keyword>
<dbReference type="PANTHER" id="PTHR42920:SF24">
    <property type="entry name" value="AROMATIC AMINO ACID EXPORTER YDDG"/>
    <property type="match status" value="1"/>
</dbReference>
<evidence type="ECO:0000256" key="4">
    <source>
        <dbReference type="ARBA" id="ARBA00022989"/>
    </source>
</evidence>
<keyword evidence="2" id="KW-1003">Cell membrane</keyword>
<dbReference type="Pfam" id="PF00892">
    <property type="entry name" value="EamA"/>
    <property type="match status" value="2"/>
</dbReference>
<feature type="transmembrane region" description="Helical" evidence="6">
    <location>
        <begin position="161"/>
        <end position="179"/>
    </location>
</feature>
<evidence type="ECO:0000256" key="3">
    <source>
        <dbReference type="ARBA" id="ARBA00022692"/>
    </source>
</evidence>
<comment type="subcellular location">
    <subcellularLocation>
        <location evidence="1">Cell membrane</location>
        <topology evidence="1">Multi-pass membrane protein</topology>
    </subcellularLocation>
</comment>
<dbReference type="PANTHER" id="PTHR42920">
    <property type="entry name" value="OS03G0707200 PROTEIN-RELATED"/>
    <property type="match status" value="1"/>
</dbReference>
<sequence length="300" mass="30688">MPDASRAVSEATLSHSGATRVGLLAVLLWASLALLTAATGNVPPLLLTALTFAIGGSVGLLAALRGPGLRVLCQRPAAWLHGVGGLAGYHLAYFSALKWAPPADASLLNYLWPLLIVLLSARLPGMRLRPAHVVAALMGLAGTAVLLLGKGGLSGFEWPYLPGYLLAFASAIIWSIYSVTARAFADVPTEAVSGFCLATALLALICHLAVEPTIWPQGALEWGAVLALGIGPVGLSFYAWDIGMKRGDVRLLGIAGYGAPILSTLLLVAGGFAPATWALAAACALIVGGAALATLAGRSR</sequence>
<dbReference type="InterPro" id="IPR051258">
    <property type="entry name" value="Diverse_Substrate_Transporter"/>
</dbReference>
<dbReference type="InterPro" id="IPR037185">
    <property type="entry name" value="EmrE-like"/>
</dbReference>
<feature type="transmembrane region" description="Helical" evidence="6">
    <location>
        <begin position="131"/>
        <end position="149"/>
    </location>
</feature>
<feature type="transmembrane region" description="Helical" evidence="6">
    <location>
        <begin position="107"/>
        <end position="124"/>
    </location>
</feature>